<organism evidence="1 2">
    <name type="scientific">Zizania palustris</name>
    <name type="common">Northern wild rice</name>
    <dbReference type="NCBI Taxonomy" id="103762"/>
    <lineage>
        <taxon>Eukaryota</taxon>
        <taxon>Viridiplantae</taxon>
        <taxon>Streptophyta</taxon>
        <taxon>Embryophyta</taxon>
        <taxon>Tracheophyta</taxon>
        <taxon>Spermatophyta</taxon>
        <taxon>Magnoliopsida</taxon>
        <taxon>Liliopsida</taxon>
        <taxon>Poales</taxon>
        <taxon>Poaceae</taxon>
        <taxon>BOP clade</taxon>
        <taxon>Oryzoideae</taxon>
        <taxon>Oryzeae</taxon>
        <taxon>Zizaniinae</taxon>
        <taxon>Zizania</taxon>
    </lineage>
</organism>
<reference evidence="1" key="1">
    <citation type="journal article" date="2021" name="bioRxiv">
        <title>Whole Genome Assembly and Annotation of Northern Wild Rice, Zizania palustris L., Supports a Whole Genome Duplication in the Zizania Genus.</title>
        <authorList>
            <person name="Haas M."/>
            <person name="Kono T."/>
            <person name="Macchietto M."/>
            <person name="Millas R."/>
            <person name="McGilp L."/>
            <person name="Shao M."/>
            <person name="Duquette J."/>
            <person name="Hirsch C.N."/>
            <person name="Kimball J."/>
        </authorList>
    </citation>
    <scope>NUCLEOTIDE SEQUENCE</scope>
    <source>
        <tissue evidence="1">Fresh leaf tissue</tissue>
    </source>
</reference>
<protein>
    <submittedName>
        <fullName evidence="1">Uncharacterized protein</fullName>
    </submittedName>
</protein>
<dbReference type="EMBL" id="JAAALK010000289">
    <property type="protein sequence ID" value="KAG8050908.1"/>
    <property type="molecule type" value="Genomic_DNA"/>
</dbReference>
<sequence length="67" mass="6969">MLRHEVVVLPGLAVGLLLAIVGGPLDLDVVPLVDHVAATTPTPTIGVLLVACHQMLQEASLVHDARC</sequence>
<evidence type="ECO:0000313" key="2">
    <source>
        <dbReference type="Proteomes" id="UP000729402"/>
    </source>
</evidence>
<proteinExistence type="predicted"/>
<name>A0A8J5RKP1_ZIZPA</name>
<evidence type="ECO:0000313" key="1">
    <source>
        <dbReference type="EMBL" id="KAG8050908.1"/>
    </source>
</evidence>
<dbReference type="AlphaFoldDB" id="A0A8J5RKP1"/>
<comment type="caution">
    <text evidence="1">The sequence shown here is derived from an EMBL/GenBank/DDBJ whole genome shotgun (WGS) entry which is preliminary data.</text>
</comment>
<gene>
    <name evidence="1" type="ORF">GUJ93_ZPchr0009g1836</name>
</gene>
<accession>A0A8J5RKP1</accession>
<keyword evidence="2" id="KW-1185">Reference proteome</keyword>
<dbReference type="Proteomes" id="UP000729402">
    <property type="component" value="Unassembled WGS sequence"/>
</dbReference>
<reference evidence="1" key="2">
    <citation type="submission" date="2021-02" db="EMBL/GenBank/DDBJ databases">
        <authorList>
            <person name="Kimball J.A."/>
            <person name="Haas M.W."/>
            <person name="Macchietto M."/>
            <person name="Kono T."/>
            <person name="Duquette J."/>
            <person name="Shao M."/>
        </authorList>
    </citation>
    <scope>NUCLEOTIDE SEQUENCE</scope>
    <source>
        <tissue evidence="1">Fresh leaf tissue</tissue>
    </source>
</reference>